<feature type="domain" description="2Fe-2S ferredoxin-type" evidence="7">
    <location>
        <begin position="4"/>
        <end position="80"/>
    </location>
</feature>
<dbReference type="PROSITE" id="PS51085">
    <property type="entry name" value="2FE2S_FER_2"/>
    <property type="match status" value="1"/>
</dbReference>
<evidence type="ECO:0000256" key="6">
    <source>
        <dbReference type="ARBA" id="ARBA00060707"/>
    </source>
</evidence>
<dbReference type="InterPro" id="IPR036010">
    <property type="entry name" value="2Fe-2S_ferredoxin-like_sf"/>
</dbReference>
<dbReference type="HOGENOM" id="CLU_052511_3_1_11"/>
<evidence type="ECO:0000256" key="4">
    <source>
        <dbReference type="ARBA" id="ARBA00023004"/>
    </source>
</evidence>
<dbReference type="PANTHER" id="PTHR44379">
    <property type="entry name" value="OXIDOREDUCTASE WITH IRON-SULFUR SUBUNIT"/>
    <property type="match status" value="1"/>
</dbReference>
<dbReference type="InterPro" id="IPR012675">
    <property type="entry name" value="Beta-grasp_dom_sf"/>
</dbReference>
<keyword evidence="3" id="KW-0560">Oxidoreductase</keyword>
<dbReference type="PANTHER" id="PTHR44379:SF8">
    <property type="entry name" value="XANTHINE DEHYDROGENASE IRON-SULFUR-BINDING SUBUNIT XDHC-RELATED"/>
    <property type="match status" value="1"/>
</dbReference>
<dbReference type="OrthoDB" id="3530637at2"/>
<organism evidence="8 9">
    <name type="scientific">Conexibacter woesei (strain DSM 14684 / CCUG 47730 / CIP 108061 / JCM 11494 / NBRC 100937 / ID131577)</name>
    <dbReference type="NCBI Taxonomy" id="469383"/>
    <lineage>
        <taxon>Bacteria</taxon>
        <taxon>Bacillati</taxon>
        <taxon>Actinomycetota</taxon>
        <taxon>Thermoleophilia</taxon>
        <taxon>Solirubrobacterales</taxon>
        <taxon>Conexibacteraceae</taxon>
        <taxon>Conexibacter</taxon>
    </lineage>
</organism>
<name>D3F4R3_CONWI</name>
<evidence type="ECO:0000259" key="7">
    <source>
        <dbReference type="PROSITE" id="PS51085"/>
    </source>
</evidence>
<dbReference type="AlphaFoldDB" id="D3F4R3"/>
<dbReference type="GO" id="GO:0051537">
    <property type="term" value="F:2 iron, 2 sulfur cluster binding"/>
    <property type="evidence" value="ECO:0007669"/>
    <property type="project" value="UniProtKB-KW"/>
</dbReference>
<keyword evidence="4" id="KW-0408">Iron</keyword>
<dbReference type="SUPFAM" id="SSF54292">
    <property type="entry name" value="2Fe-2S ferredoxin-like"/>
    <property type="match status" value="1"/>
</dbReference>
<dbReference type="CDD" id="cd00207">
    <property type="entry name" value="fer2"/>
    <property type="match status" value="1"/>
</dbReference>
<evidence type="ECO:0000256" key="2">
    <source>
        <dbReference type="ARBA" id="ARBA00022723"/>
    </source>
</evidence>
<gene>
    <name evidence="8" type="ordered locus">Cwoe_4105</name>
</gene>
<evidence type="ECO:0000256" key="3">
    <source>
        <dbReference type="ARBA" id="ARBA00023002"/>
    </source>
</evidence>
<reference evidence="8 9" key="1">
    <citation type="journal article" date="2010" name="Stand. Genomic Sci.">
        <title>Complete genome sequence of Conexibacter woesei type strain (ID131577).</title>
        <authorList>
            <person name="Pukall R."/>
            <person name="Lapidus A."/>
            <person name="Glavina Del Rio T."/>
            <person name="Copeland A."/>
            <person name="Tice H."/>
            <person name="Cheng J.-F."/>
            <person name="Lucas S."/>
            <person name="Chen F."/>
            <person name="Nolan M."/>
            <person name="Bruce D."/>
            <person name="Goodwin L."/>
            <person name="Pitluck S."/>
            <person name="Mavromatis K."/>
            <person name="Ivanova N."/>
            <person name="Ovchinnikova G."/>
            <person name="Pati A."/>
            <person name="Chen A."/>
            <person name="Palaniappan K."/>
            <person name="Land M."/>
            <person name="Hauser L."/>
            <person name="Chang Y.-J."/>
            <person name="Jeffries C.D."/>
            <person name="Chain P."/>
            <person name="Meincke L."/>
            <person name="Sims D."/>
            <person name="Brettin T."/>
            <person name="Detter J.C."/>
            <person name="Rohde M."/>
            <person name="Goeker M."/>
            <person name="Bristow J."/>
            <person name="Eisen J.A."/>
            <person name="Markowitz V."/>
            <person name="Kyrpides N.C."/>
            <person name="Klenk H.-P."/>
            <person name="Hugenholtz P."/>
        </authorList>
    </citation>
    <scope>NUCLEOTIDE SEQUENCE [LARGE SCALE GENOMIC DNA]</scope>
    <source>
        <strain evidence="9">DSM 14684 / CIP 108061 / JCM 11494 / NBRC 100937 / ID131577</strain>
    </source>
</reference>
<dbReference type="InterPro" id="IPR002888">
    <property type="entry name" value="2Fe-2S-bd"/>
</dbReference>
<reference evidence="9" key="2">
    <citation type="submission" date="2010-01" db="EMBL/GenBank/DDBJ databases">
        <title>The complete genome of Conexibacter woesei DSM 14684.</title>
        <authorList>
            <consortium name="US DOE Joint Genome Institute (JGI-PGF)"/>
            <person name="Lucas S."/>
            <person name="Copeland A."/>
            <person name="Lapidus A."/>
            <person name="Glavina del Rio T."/>
            <person name="Dalin E."/>
            <person name="Tice H."/>
            <person name="Bruce D."/>
            <person name="Goodwin L."/>
            <person name="Pitluck S."/>
            <person name="Kyrpides N."/>
            <person name="Mavromatis K."/>
            <person name="Ivanova N."/>
            <person name="Mikhailova N."/>
            <person name="Chertkov O."/>
            <person name="Brettin T."/>
            <person name="Detter J.C."/>
            <person name="Han C."/>
            <person name="Larimer F."/>
            <person name="Land M."/>
            <person name="Hauser L."/>
            <person name="Markowitz V."/>
            <person name="Cheng J.-F."/>
            <person name="Hugenholtz P."/>
            <person name="Woyke T."/>
            <person name="Wu D."/>
            <person name="Pukall R."/>
            <person name="Steenblock K."/>
            <person name="Schneider S."/>
            <person name="Klenk H.-P."/>
            <person name="Eisen J.A."/>
        </authorList>
    </citation>
    <scope>NUCLEOTIDE SEQUENCE [LARGE SCALE GENOMIC DNA]</scope>
    <source>
        <strain evidence="9">DSM 14684 / CIP 108061 / JCM 11494 / NBRC 100937 / ID131577</strain>
    </source>
</reference>
<proteinExistence type="predicted"/>
<evidence type="ECO:0000313" key="8">
    <source>
        <dbReference type="EMBL" id="ADB52520.1"/>
    </source>
</evidence>
<dbReference type="FunFam" id="1.10.150.120:FF:000003">
    <property type="entry name" value="Carbon monoxide dehydrogenase, small subunit"/>
    <property type="match status" value="1"/>
</dbReference>
<comment type="pathway">
    <text evidence="6">Alkaloid degradation; nicotine degradation.</text>
</comment>
<dbReference type="GO" id="GO:0046872">
    <property type="term" value="F:metal ion binding"/>
    <property type="evidence" value="ECO:0007669"/>
    <property type="project" value="UniProtKB-KW"/>
</dbReference>
<dbReference type="InterPro" id="IPR036884">
    <property type="entry name" value="2Fe-2S-bd_dom_sf"/>
</dbReference>
<evidence type="ECO:0000313" key="9">
    <source>
        <dbReference type="Proteomes" id="UP000008229"/>
    </source>
</evidence>
<dbReference type="Pfam" id="PF00111">
    <property type="entry name" value="Fer2"/>
    <property type="match status" value="1"/>
</dbReference>
<protein>
    <submittedName>
        <fullName evidence="8">(2Fe-2S)-binding domain protein</fullName>
    </submittedName>
</protein>
<evidence type="ECO:0000256" key="5">
    <source>
        <dbReference type="ARBA" id="ARBA00023014"/>
    </source>
</evidence>
<dbReference type="EMBL" id="CP001854">
    <property type="protein sequence ID" value="ADB52520.1"/>
    <property type="molecule type" value="Genomic_DNA"/>
</dbReference>
<dbReference type="Gene3D" id="1.10.150.120">
    <property type="entry name" value="[2Fe-2S]-binding domain"/>
    <property type="match status" value="1"/>
</dbReference>
<dbReference type="KEGG" id="cwo:Cwoe_4105"/>
<dbReference type="STRING" id="469383.Cwoe_4105"/>
<keyword evidence="2" id="KW-0479">Metal-binding</keyword>
<dbReference type="PROSITE" id="PS00197">
    <property type="entry name" value="2FE2S_FER_1"/>
    <property type="match status" value="1"/>
</dbReference>
<keyword evidence="5" id="KW-0411">Iron-sulfur</keyword>
<keyword evidence="9" id="KW-1185">Reference proteome</keyword>
<dbReference type="Pfam" id="PF01799">
    <property type="entry name" value="Fer2_2"/>
    <property type="match status" value="1"/>
</dbReference>
<dbReference type="Gene3D" id="3.10.20.30">
    <property type="match status" value="1"/>
</dbReference>
<dbReference type="InterPro" id="IPR006058">
    <property type="entry name" value="2Fe2S_fd_BS"/>
</dbReference>
<dbReference type="eggNOG" id="COG2080">
    <property type="taxonomic scope" value="Bacteria"/>
</dbReference>
<dbReference type="InterPro" id="IPR001041">
    <property type="entry name" value="2Fe-2S_ferredoxin-type"/>
</dbReference>
<dbReference type="Proteomes" id="UP000008229">
    <property type="component" value="Chromosome"/>
</dbReference>
<dbReference type="InterPro" id="IPR051452">
    <property type="entry name" value="Diverse_Oxidoreductases"/>
</dbReference>
<evidence type="ECO:0000256" key="1">
    <source>
        <dbReference type="ARBA" id="ARBA00022714"/>
    </source>
</evidence>
<dbReference type="SUPFAM" id="SSF47741">
    <property type="entry name" value="CO dehydrogenase ISP C-domain like"/>
    <property type="match status" value="1"/>
</dbReference>
<dbReference type="GO" id="GO:0016491">
    <property type="term" value="F:oxidoreductase activity"/>
    <property type="evidence" value="ECO:0007669"/>
    <property type="project" value="UniProtKB-KW"/>
</dbReference>
<keyword evidence="1" id="KW-0001">2Fe-2S</keyword>
<dbReference type="FunFam" id="3.10.20.30:FF:000020">
    <property type="entry name" value="Xanthine dehydrogenase iron-sulfur subunit"/>
    <property type="match status" value="1"/>
</dbReference>
<dbReference type="RefSeq" id="WP_012935571.1">
    <property type="nucleotide sequence ID" value="NC_013739.1"/>
</dbReference>
<accession>D3F4R3</accession>
<sequence length="168" mass="17920">MSKVEVTLRVNGRVYEDVCEPRRTLADFLRRNCGLTGTHLGCEHGVCGACTVRLNGDTVRSCLMLAVQAQDAEITTVEGLAAADGSLSPLQEAFHEHHGLQCGFCTPGMLLAAQELLEQSPDPSEEEIRASLSGNLCRCTGYEFIVDAVRDAAGRLGADATAPAEVRS</sequence>